<keyword evidence="3" id="KW-1185">Reference proteome</keyword>
<reference evidence="2 3" key="1">
    <citation type="submission" date="2018-10" db="EMBL/GenBank/DDBJ databases">
        <title>Isolation, diversity and antifungal activity of actinobacteria from wheat.</title>
        <authorList>
            <person name="Han C."/>
        </authorList>
    </citation>
    <scope>NUCLEOTIDE SEQUENCE [LARGE SCALE GENOMIC DNA]</scope>
    <source>
        <strain evidence="2 3">NEAU-YY56</strain>
    </source>
</reference>
<dbReference type="SUPFAM" id="SSF49879">
    <property type="entry name" value="SMAD/FHA domain"/>
    <property type="match status" value="1"/>
</dbReference>
<feature type="compositionally biased region" description="Low complexity" evidence="1">
    <location>
        <begin position="75"/>
        <end position="91"/>
    </location>
</feature>
<dbReference type="InterPro" id="IPR008984">
    <property type="entry name" value="SMAD_FHA_dom_sf"/>
</dbReference>
<dbReference type="AlphaFoldDB" id="A0A3M2INE6"/>
<feature type="region of interest" description="Disordered" evidence="1">
    <location>
        <begin position="1"/>
        <end position="136"/>
    </location>
</feature>
<feature type="compositionally biased region" description="Pro residues" evidence="1">
    <location>
        <begin position="1"/>
        <end position="30"/>
    </location>
</feature>
<name>A0A3M2INE6_9CELL</name>
<feature type="compositionally biased region" description="Low complexity" evidence="1">
    <location>
        <begin position="53"/>
        <end position="65"/>
    </location>
</feature>
<dbReference type="Proteomes" id="UP000269289">
    <property type="component" value="Unassembled WGS sequence"/>
</dbReference>
<accession>A0A3M2INE6</accession>
<comment type="caution">
    <text evidence="2">The sequence shown here is derived from an EMBL/GenBank/DDBJ whole genome shotgun (WGS) entry which is preliminary data.</text>
</comment>
<feature type="non-terminal residue" evidence="2">
    <location>
        <position position="1"/>
    </location>
</feature>
<organism evidence="2 3">
    <name type="scientific">Cellulomonas triticagri</name>
    <dbReference type="NCBI Taxonomy" id="2483352"/>
    <lineage>
        <taxon>Bacteria</taxon>
        <taxon>Bacillati</taxon>
        <taxon>Actinomycetota</taxon>
        <taxon>Actinomycetes</taxon>
        <taxon>Micrococcales</taxon>
        <taxon>Cellulomonadaceae</taxon>
        <taxon>Cellulomonas</taxon>
    </lineage>
</organism>
<dbReference type="EMBL" id="RFFI01000168">
    <property type="protein sequence ID" value="RMI03567.1"/>
    <property type="molecule type" value="Genomic_DNA"/>
</dbReference>
<evidence type="ECO:0000313" key="3">
    <source>
        <dbReference type="Proteomes" id="UP000269289"/>
    </source>
</evidence>
<dbReference type="Gene3D" id="2.60.200.20">
    <property type="match status" value="1"/>
</dbReference>
<protein>
    <submittedName>
        <fullName evidence="2">FHA domain-containing protein</fullName>
    </submittedName>
</protein>
<feature type="compositionally biased region" description="Low complexity" evidence="1">
    <location>
        <begin position="31"/>
        <end position="42"/>
    </location>
</feature>
<proteinExistence type="predicted"/>
<sequence length="263" mass="26257">PTPPRPTPTTGPPPATTPRPSPTAGPPLPADQPDAAPTTAQQSIPPVPPAAPATPSDPRTATPTAVGQDEDRGETPAPATAVAPGVTTEPAAGPPASPDDSRAATPTTAGSHEDRGETAGDPAGGGLPDSTVPTVPVLGDLEHTRVAGWGTRADVGPVVLVLASGEQVAVTGPGLIGRRPHAEGGPWSHVLAVVDPEQSVSSTHLAFRPVPGGLEVVDRGSTNGTVLVDPDGKPWTLVPAQPAHVTAGWTLVLGTYRIPVEQA</sequence>
<dbReference type="CDD" id="cd00060">
    <property type="entry name" value="FHA"/>
    <property type="match status" value="1"/>
</dbReference>
<evidence type="ECO:0000256" key="1">
    <source>
        <dbReference type="SAM" id="MobiDB-lite"/>
    </source>
</evidence>
<evidence type="ECO:0000313" key="2">
    <source>
        <dbReference type="EMBL" id="RMI03567.1"/>
    </source>
</evidence>
<gene>
    <name evidence="2" type="ORF">EBM89_19145</name>
</gene>